<keyword evidence="3" id="KW-1185">Reference proteome</keyword>
<dbReference type="OrthoDB" id="446902at2759"/>
<feature type="region of interest" description="Disordered" evidence="1">
    <location>
        <begin position="351"/>
        <end position="370"/>
    </location>
</feature>
<sequence>MLVASLKDMTEPSEGAAPKKVGVAERNARMDQLRTQSAGVSLTGPLEPSHALLDLAVQQWETRCLRYIGPEKCHSREDKVQNIKPVSTSLSVEGGKIKVTEDAGVEDRDIEGSLQVLNALRRRGVAYAFARLISWDKHEAYVSSLFKYLMKPAQPGYRKVSLRQILRADKLAFSKMSEAGEDIRADASGVCPLDAMISSILQGYDLIARGGRGGRPGPYTDNNTWKGDNNTWKGRNGKGKGYWGGKGYDDWTSKGKHPTKGKDKFGKGKGFGAGKQEWLPEGLRYQGASAWNHKGNKVCYGFNLGKCTVSSEVLTSNEPMASEGLDPSPPSPSEPQNCDFDAAAGAQGILCPSGPVSQTSEGAPDATGPTGPTRAVLQCFAGQAQLASALIKQGYFSYGVDRVKHKSAMAPVLQMDLSSRSACDSILTWLDKQKVAGVMLCVPKHTLEPTTLAFVYAVVAGCMEHDLPLVLEGASTSQFWKGLEQLPAGQLPLHRVEVEWRCWSSTHSGRASVLSNLPEIVVLRRDVPEPASRAAALGAATAGYPAAFANTLAEVFVAGLTARRLPCLNPARINKAARVAAMKQPRGALSEVVPEWKLVVYVLLPHSDGVDPFAGAKRLKQAWPVPEDVRVLPGLKTLPADSQLLSRTQPRVSAVLTSAGAPGGAKNGVFVGGLHMEARVRRAPPVPHRRLLLVLLAEQALISDWRSEILGLELNHLFGAARSGSLIILFLGLPDTFELPRVQRSIRAILLAISAETAAERERLRRLYFA</sequence>
<dbReference type="AlphaFoldDB" id="A0A1Q9BX18"/>
<name>A0A1Q9BX18_SYMMI</name>
<evidence type="ECO:0000313" key="3">
    <source>
        <dbReference type="Proteomes" id="UP000186817"/>
    </source>
</evidence>
<organism evidence="2 3">
    <name type="scientific">Symbiodinium microadriaticum</name>
    <name type="common">Dinoflagellate</name>
    <name type="synonym">Zooxanthella microadriatica</name>
    <dbReference type="NCBI Taxonomy" id="2951"/>
    <lineage>
        <taxon>Eukaryota</taxon>
        <taxon>Sar</taxon>
        <taxon>Alveolata</taxon>
        <taxon>Dinophyceae</taxon>
        <taxon>Suessiales</taxon>
        <taxon>Symbiodiniaceae</taxon>
        <taxon>Symbiodinium</taxon>
    </lineage>
</organism>
<feature type="region of interest" description="Disordered" evidence="1">
    <location>
        <begin position="318"/>
        <end position="339"/>
    </location>
</feature>
<feature type="region of interest" description="Disordered" evidence="1">
    <location>
        <begin position="215"/>
        <end position="238"/>
    </location>
</feature>
<dbReference type="EMBL" id="LSRX01002675">
    <property type="protein sequence ID" value="OLP75221.1"/>
    <property type="molecule type" value="Genomic_DNA"/>
</dbReference>
<evidence type="ECO:0000256" key="1">
    <source>
        <dbReference type="SAM" id="MobiDB-lite"/>
    </source>
</evidence>
<protein>
    <submittedName>
        <fullName evidence="2">Uncharacterized protein</fullName>
    </submittedName>
</protein>
<evidence type="ECO:0000313" key="2">
    <source>
        <dbReference type="EMBL" id="OLP75221.1"/>
    </source>
</evidence>
<accession>A0A1Q9BX18</accession>
<feature type="region of interest" description="Disordered" evidence="1">
    <location>
        <begin position="253"/>
        <end position="273"/>
    </location>
</feature>
<gene>
    <name evidence="2" type="ORF">AK812_SmicGene45019</name>
</gene>
<reference evidence="2 3" key="1">
    <citation type="submission" date="2016-02" db="EMBL/GenBank/DDBJ databases">
        <title>Genome analysis of coral dinoflagellate symbionts highlights evolutionary adaptations to a symbiotic lifestyle.</title>
        <authorList>
            <person name="Aranda M."/>
            <person name="Li Y."/>
            <person name="Liew Y.J."/>
            <person name="Baumgarten S."/>
            <person name="Simakov O."/>
            <person name="Wilson M."/>
            <person name="Piel J."/>
            <person name="Ashoor H."/>
            <person name="Bougouffa S."/>
            <person name="Bajic V.B."/>
            <person name="Ryu T."/>
            <person name="Ravasi T."/>
            <person name="Bayer T."/>
            <person name="Micklem G."/>
            <person name="Kim H."/>
            <person name="Bhak J."/>
            <person name="Lajeunesse T.C."/>
            <person name="Voolstra C.R."/>
        </authorList>
    </citation>
    <scope>NUCLEOTIDE SEQUENCE [LARGE SCALE GENOMIC DNA]</scope>
    <source>
        <strain evidence="2 3">CCMP2467</strain>
    </source>
</reference>
<proteinExistence type="predicted"/>
<comment type="caution">
    <text evidence="2">The sequence shown here is derived from an EMBL/GenBank/DDBJ whole genome shotgun (WGS) entry which is preliminary data.</text>
</comment>
<feature type="compositionally biased region" description="Polar residues" evidence="1">
    <location>
        <begin position="220"/>
        <end position="233"/>
    </location>
</feature>
<dbReference type="Proteomes" id="UP000186817">
    <property type="component" value="Unassembled WGS sequence"/>
</dbReference>